<dbReference type="RefSeq" id="WP_163248983.1">
    <property type="nucleotide sequence ID" value="NZ_SXDP01000003.1"/>
</dbReference>
<dbReference type="PANTHER" id="PTHR43840">
    <property type="entry name" value="MITOCHONDRIAL METAL TRANSPORTER 1-RELATED"/>
    <property type="match status" value="1"/>
</dbReference>
<feature type="transmembrane region" description="Helical" evidence="7">
    <location>
        <begin position="98"/>
        <end position="117"/>
    </location>
</feature>
<evidence type="ECO:0000313" key="11">
    <source>
        <dbReference type="Proteomes" id="UP000473885"/>
    </source>
</evidence>
<keyword evidence="3" id="KW-0813">Transport</keyword>
<dbReference type="InterPro" id="IPR027469">
    <property type="entry name" value="Cation_efflux_TMD_sf"/>
</dbReference>
<dbReference type="Pfam" id="PF16916">
    <property type="entry name" value="ZT_dimer"/>
    <property type="match status" value="1"/>
</dbReference>
<dbReference type="InterPro" id="IPR058533">
    <property type="entry name" value="Cation_efflux_TM"/>
</dbReference>
<dbReference type="Gene3D" id="1.20.1510.10">
    <property type="entry name" value="Cation efflux protein transmembrane domain"/>
    <property type="match status" value="1"/>
</dbReference>
<dbReference type="Pfam" id="PF01545">
    <property type="entry name" value="Cation_efflux"/>
    <property type="match status" value="1"/>
</dbReference>
<dbReference type="InterPro" id="IPR027470">
    <property type="entry name" value="Cation_efflux_CTD"/>
</dbReference>
<dbReference type="GO" id="GO:0016020">
    <property type="term" value="C:membrane"/>
    <property type="evidence" value="ECO:0007669"/>
    <property type="project" value="UniProtKB-SubCell"/>
</dbReference>
<evidence type="ECO:0000259" key="9">
    <source>
        <dbReference type="Pfam" id="PF16916"/>
    </source>
</evidence>
<dbReference type="EMBL" id="SXDP01000003">
    <property type="protein sequence ID" value="NEZ46766.1"/>
    <property type="molecule type" value="Genomic_DNA"/>
</dbReference>
<evidence type="ECO:0000256" key="3">
    <source>
        <dbReference type="ARBA" id="ARBA00022448"/>
    </source>
</evidence>
<feature type="transmembrane region" description="Helical" evidence="7">
    <location>
        <begin position="198"/>
        <end position="216"/>
    </location>
</feature>
<feature type="domain" description="Cation efflux protein transmembrane" evidence="8">
    <location>
        <begin position="32"/>
        <end position="224"/>
    </location>
</feature>
<sequence length="393" mass="43819">MLSKFLVRNFIKNYKNVTDKEVRDSYGYLASIIGMLTNLLLFAIKFIVGLISNSIAVTADAFNNLSDAASSIITFLGFKLASKPADKEHPFGHGRIEYISGLLVSFMVLLVGIEFIKSSFNRILNPSKINFEIIPFILIILSILIKIWLSKFNKFIGNTIDSGALKASSLDALSDVITSSSVAISLLLSKCISFPLDGYFGILVSIFIIYSGISLIKETLDPLLGEAPDKELVDSIIDGIMKYDLIFGVHDLIVHNYGPGRCMASIHAEVPSNESIIKIHEIIDKAEKELSEKLNIILVIHMDPINVDDKEVTYVKEELLNVLKNFSVINSMHDFRVVGKNEHKNLIFDIVIDPSFKSDKESLEGLKKDIDNSIKKLHPNYNTVITIDRDFSS</sequence>
<comment type="caution">
    <text evidence="10">The sequence shown here is derived from an EMBL/GenBank/DDBJ whole genome shotgun (WGS) entry which is preliminary data.</text>
</comment>
<keyword evidence="11" id="KW-1185">Reference proteome</keyword>
<dbReference type="Gene3D" id="3.30.70.1350">
    <property type="entry name" value="Cation efflux protein, cytoplasmic domain"/>
    <property type="match status" value="1"/>
</dbReference>
<evidence type="ECO:0000256" key="2">
    <source>
        <dbReference type="ARBA" id="ARBA00008114"/>
    </source>
</evidence>
<comment type="subcellular location">
    <subcellularLocation>
        <location evidence="1">Membrane</location>
        <topology evidence="1">Multi-pass membrane protein</topology>
    </subcellularLocation>
</comment>
<dbReference type="SUPFAM" id="SSF161111">
    <property type="entry name" value="Cation efflux protein transmembrane domain-like"/>
    <property type="match status" value="1"/>
</dbReference>
<evidence type="ECO:0000256" key="4">
    <source>
        <dbReference type="ARBA" id="ARBA00022692"/>
    </source>
</evidence>
<feature type="transmembrane region" description="Helical" evidence="7">
    <location>
        <begin position="26"/>
        <end position="48"/>
    </location>
</feature>
<dbReference type="SUPFAM" id="SSF160240">
    <property type="entry name" value="Cation efflux protein cytoplasmic domain-like"/>
    <property type="match status" value="1"/>
</dbReference>
<dbReference type="InterPro" id="IPR036837">
    <property type="entry name" value="Cation_efflux_CTD_sf"/>
</dbReference>
<gene>
    <name evidence="10" type="ORF">FDF74_05985</name>
</gene>
<reference evidence="10 11" key="1">
    <citation type="submission" date="2019-04" db="EMBL/GenBank/DDBJ databases">
        <title>Genome sequencing of Clostridium botulinum Groups I-IV and Clostridium butyricum.</title>
        <authorList>
            <person name="Brunt J."/>
            <person name="Van Vliet A.H.M."/>
            <person name="Stringer S.C."/>
            <person name="Carter A.T."/>
            <person name="Peck M.W."/>
        </authorList>
    </citation>
    <scope>NUCLEOTIDE SEQUENCE [LARGE SCALE GENOMIC DNA]</scope>
    <source>
        <strain evidence="10 11">IFR 18/094</strain>
    </source>
</reference>
<accession>A0A6M0R984</accession>
<name>A0A6M0R984_9CLOT</name>
<keyword evidence="5 7" id="KW-1133">Transmembrane helix</keyword>
<feature type="transmembrane region" description="Helical" evidence="7">
    <location>
        <begin position="129"/>
        <end position="149"/>
    </location>
</feature>
<dbReference type="Proteomes" id="UP000473885">
    <property type="component" value="Unassembled WGS sequence"/>
</dbReference>
<keyword evidence="4 7" id="KW-0812">Transmembrane</keyword>
<comment type="similarity">
    <text evidence="2">Belongs to the cation diffusion facilitator (CDF) transporter (TC 2.A.4) family.</text>
</comment>
<evidence type="ECO:0000256" key="6">
    <source>
        <dbReference type="ARBA" id="ARBA00023136"/>
    </source>
</evidence>
<organism evidence="10 11">
    <name type="scientific">Clostridium niameyense</name>
    <dbReference type="NCBI Taxonomy" id="1622073"/>
    <lineage>
        <taxon>Bacteria</taxon>
        <taxon>Bacillati</taxon>
        <taxon>Bacillota</taxon>
        <taxon>Clostridia</taxon>
        <taxon>Eubacteriales</taxon>
        <taxon>Clostridiaceae</taxon>
        <taxon>Clostridium</taxon>
    </lineage>
</organism>
<proteinExistence type="inferred from homology"/>
<dbReference type="NCBIfam" id="TIGR01297">
    <property type="entry name" value="CDF"/>
    <property type="match status" value="1"/>
</dbReference>
<evidence type="ECO:0000256" key="7">
    <source>
        <dbReference type="SAM" id="Phobius"/>
    </source>
</evidence>
<dbReference type="PANTHER" id="PTHR43840:SF50">
    <property type="entry name" value="MANGANESE EFFLUX SYSTEM PROTEIN MNES"/>
    <property type="match status" value="1"/>
</dbReference>
<dbReference type="InterPro" id="IPR002524">
    <property type="entry name" value="Cation_efflux"/>
</dbReference>
<dbReference type="InterPro" id="IPR050291">
    <property type="entry name" value="CDF_Transporter"/>
</dbReference>
<dbReference type="FunFam" id="1.20.1510.10:FF:000006">
    <property type="entry name" value="Divalent cation efflux transporter"/>
    <property type="match status" value="1"/>
</dbReference>
<keyword evidence="6 7" id="KW-0472">Membrane</keyword>
<evidence type="ECO:0000313" key="10">
    <source>
        <dbReference type="EMBL" id="NEZ46766.1"/>
    </source>
</evidence>
<dbReference type="AlphaFoldDB" id="A0A6M0R984"/>
<evidence type="ECO:0000256" key="1">
    <source>
        <dbReference type="ARBA" id="ARBA00004141"/>
    </source>
</evidence>
<feature type="domain" description="Cation efflux protein cytoplasmic" evidence="9">
    <location>
        <begin position="228"/>
        <end position="304"/>
    </location>
</feature>
<evidence type="ECO:0000256" key="5">
    <source>
        <dbReference type="ARBA" id="ARBA00022989"/>
    </source>
</evidence>
<dbReference type="GO" id="GO:0008324">
    <property type="term" value="F:monoatomic cation transmembrane transporter activity"/>
    <property type="evidence" value="ECO:0007669"/>
    <property type="project" value="InterPro"/>
</dbReference>
<evidence type="ECO:0000259" key="8">
    <source>
        <dbReference type="Pfam" id="PF01545"/>
    </source>
</evidence>
<protein>
    <submittedName>
        <fullName evidence="10">Cation transporter</fullName>
    </submittedName>
</protein>